<evidence type="ECO:0000313" key="1">
    <source>
        <dbReference type="EMBL" id="RNA18109.1"/>
    </source>
</evidence>
<gene>
    <name evidence="1" type="ORF">BpHYR1_016185</name>
</gene>
<proteinExistence type="predicted"/>
<dbReference type="EMBL" id="REGN01004305">
    <property type="protein sequence ID" value="RNA18109.1"/>
    <property type="molecule type" value="Genomic_DNA"/>
</dbReference>
<evidence type="ECO:0000313" key="2">
    <source>
        <dbReference type="Proteomes" id="UP000276133"/>
    </source>
</evidence>
<protein>
    <submittedName>
        <fullName evidence="1">Uncharacterized protein</fullName>
    </submittedName>
</protein>
<sequence length="76" mass="8882">MFIPKKYKRNKAVLAFLICFRPLKKVTEVFFSGRGIEDLSAQLTRIRCSINGKKNVYIDVSSMRKKLSFVRKKLIL</sequence>
<accession>A0A3M7R3S5</accession>
<keyword evidence="2" id="KW-1185">Reference proteome</keyword>
<reference evidence="1 2" key="1">
    <citation type="journal article" date="2018" name="Sci. Rep.">
        <title>Genomic signatures of local adaptation to the degree of environmental predictability in rotifers.</title>
        <authorList>
            <person name="Franch-Gras L."/>
            <person name="Hahn C."/>
            <person name="Garcia-Roger E.M."/>
            <person name="Carmona M.J."/>
            <person name="Serra M."/>
            <person name="Gomez A."/>
        </authorList>
    </citation>
    <scope>NUCLEOTIDE SEQUENCE [LARGE SCALE GENOMIC DNA]</scope>
    <source>
        <strain evidence="1">HYR1</strain>
    </source>
</reference>
<comment type="caution">
    <text evidence="1">The sequence shown here is derived from an EMBL/GenBank/DDBJ whole genome shotgun (WGS) entry which is preliminary data.</text>
</comment>
<dbReference type="AlphaFoldDB" id="A0A3M7R3S5"/>
<organism evidence="1 2">
    <name type="scientific">Brachionus plicatilis</name>
    <name type="common">Marine rotifer</name>
    <name type="synonym">Brachionus muelleri</name>
    <dbReference type="NCBI Taxonomy" id="10195"/>
    <lineage>
        <taxon>Eukaryota</taxon>
        <taxon>Metazoa</taxon>
        <taxon>Spiralia</taxon>
        <taxon>Gnathifera</taxon>
        <taxon>Rotifera</taxon>
        <taxon>Eurotatoria</taxon>
        <taxon>Monogononta</taxon>
        <taxon>Pseudotrocha</taxon>
        <taxon>Ploima</taxon>
        <taxon>Brachionidae</taxon>
        <taxon>Brachionus</taxon>
    </lineage>
</organism>
<name>A0A3M7R3S5_BRAPC</name>
<dbReference type="Proteomes" id="UP000276133">
    <property type="component" value="Unassembled WGS sequence"/>
</dbReference>